<evidence type="ECO:0000256" key="4">
    <source>
        <dbReference type="ARBA" id="ARBA00022679"/>
    </source>
</evidence>
<evidence type="ECO:0000313" key="10">
    <source>
        <dbReference type="EMBL" id="NMQ05478.1"/>
    </source>
</evidence>
<dbReference type="InterPro" id="IPR035965">
    <property type="entry name" value="PAS-like_dom_sf"/>
</dbReference>
<dbReference type="EC" id="2.7.13.3" evidence="2"/>
<comment type="caution">
    <text evidence="10">The sequence shown here is derived from an EMBL/GenBank/DDBJ whole genome shotgun (WGS) entry which is preliminary data.</text>
</comment>
<dbReference type="InterPro" id="IPR005467">
    <property type="entry name" value="His_kinase_dom"/>
</dbReference>
<evidence type="ECO:0000256" key="2">
    <source>
        <dbReference type="ARBA" id="ARBA00012438"/>
    </source>
</evidence>
<dbReference type="PROSITE" id="PS50113">
    <property type="entry name" value="PAC"/>
    <property type="match status" value="2"/>
</dbReference>
<gene>
    <name evidence="10" type="ORF">E4Q08_09485</name>
</gene>
<evidence type="ECO:0000256" key="5">
    <source>
        <dbReference type="ARBA" id="ARBA00022777"/>
    </source>
</evidence>
<evidence type="ECO:0000259" key="8">
    <source>
        <dbReference type="PROSITE" id="PS50112"/>
    </source>
</evidence>
<evidence type="ECO:0000259" key="7">
    <source>
        <dbReference type="PROSITE" id="PS50109"/>
    </source>
</evidence>
<dbReference type="InterPro" id="IPR003018">
    <property type="entry name" value="GAF"/>
</dbReference>
<dbReference type="SUPFAM" id="SSF55874">
    <property type="entry name" value="ATPase domain of HSP90 chaperone/DNA topoisomerase II/histidine kinase"/>
    <property type="match status" value="1"/>
</dbReference>
<dbReference type="PANTHER" id="PTHR43304">
    <property type="entry name" value="PHYTOCHROME-LIKE PROTEIN CPH1"/>
    <property type="match status" value="1"/>
</dbReference>
<feature type="domain" description="PAS" evidence="8">
    <location>
        <begin position="620"/>
        <end position="692"/>
    </location>
</feature>
<dbReference type="InterPro" id="IPR001610">
    <property type="entry name" value="PAC"/>
</dbReference>
<dbReference type="PRINTS" id="PR00344">
    <property type="entry name" value="BCTRLSENSOR"/>
</dbReference>
<dbReference type="InterPro" id="IPR000700">
    <property type="entry name" value="PAS-assoc_C"/>
</dbReference>
<dbReference type="PANTHER" id="PTHR43304:SF1">
    <property type="entry name" value="PAC DOMAIN-CONTAINING PROTEIN"/>
    <property type="match status" value="1"/>
</dbReference>
<dbReference type="Pfam" id="PF13185">
    <property type="entry name" value="GAF_2"/>
    <property type="match status" value="1"/>
</dbReference>
<dbReference type="SMART" id="SM00387">
    <property type="entry name" value="HATPase_c"/>
    <property type="match status" value="1"/>
</dbReference>
<feature type="domain" description="PAC" evidence="9">
    <location>
        <begin position="945"/>
        <end position="1000"/>
    </location>
</feature>
<feature type="domain" description="PAC" evidence="9">
    <location>
        <begin position="696"/>
        <end position="749"/>
    </location>
</feature>
<dbReference type="InterPro" id="IPR029016">
    <property type="entry name" value="GAF-like_dom_sf"/>
</dbReference>
<dbReference type="InterPro" id="IPR036890">
    <property type="entry name" value="HATPase_C_sf"/>
</dbReference>
<evidence type="ECO:0000256" key="3">
    <source>
        <dbReference type="ARBA" id="ARBA00022553"/>
    </source>
</evidence>
<dbReference type="InterPro" id="IPR052162">
    <property type="entry name" value="Sensor_kinase/Photoreceptor"/>
</dbReference>
<sequence>MRAGLTAAKLGGHGREADWLGTTRVDRMKPDAGAAAVRVRLAARQLARISVAGMRVLNGIRMLGWAAILATFLIATDDVQAAPDRQAVLVLSSYHLGFAWTDAQVEGITSVLEESRLRPEIFLEYMDVLRLPAPYDERGFADHLGRRYRSQRFDLIIATDDAAVSFLARNQPSLFAGTPVVFSDAAAFDATALPPEIAITGVIERIDIPSTLQAAQHLRPKAAQVVVYANRADSGTGLEHAREVLGTLKTNIPIRIKHDLELEEIVASAAALSAEDIVFVLASAHDAAGKWHSPAEVIGRVSAASPAPLFDITSHRVRGGLTLGGKVEDGTDIGRLAARMALRILAGEDARSIPVQQAPLAYVFNHGQMQRHGIDESELPEGSVVVGKPPTLYDQYRGTVWVTAAVLLALSLAVLLLINSIRRRKGAERSLRTSNTLINAISQTQALYIAGADTREVFERMLSSLLEMTESEYGFIGEVCRNEDGSPFLRTQAITNIAWNDETRAFYATHAPQGLEFRNLNTLFGAVMTTARPVIANDPDNDPRRHGRPPGHPALNAFMGLPFFRGDELVGMVGVANRKGGYGEQLATQLAPFLNNCASLTEAVHENRRRRDAETALKNNEERLRLALVAGNLGFYDLDLGTGEAVISAEYAGMLGYAAGELELNAASWLERVHPDDRDAAGRTLHECIAGTRTEYQLEYRLQTRSGEWRWIQSVGRVVACDGQGRPLRLLGTHADISTRKQSEEMLELTSLSVEHASDAIFWLDRDGGFVHANDQACRSLGYTREELLRLHLWDVDPDTSEAGWRESAQGSELAGLLGNGTRHRRKDGSIFPVEASSRSIAFGGRVYGFAFVRDVSERRRAEEAVRQSEDRLRQAIRVSGIGIFDHDHRADTIYWSPEMGAIFGWGADEPRTVDGFIEFVHPDDREMVLAATRLAHDPSGDGQYASEYRIVGHAAVVRWVLAMGQTSFAGEGGSRQPLRTVGAALEITARKQAEESLRRANEDLDERVRLRTEELATSNAQLRETLDTLRRAQEELIRSEKLASLGSLVAGVAHEMGTPLGNSLMVATTLSDRIRKFSQLTEGASLSRTALRDFFAVAMQATSLLERSLLQANDLIGHFKQVAVDQTSAQRRQFDLAATIGEIVATLEPQYRKTPHRLRVDIPDGIVMDSFPGPLGQVITNLAANALKHGFAQAEAGLLEIEVSQPLNGRITMTVSDNGCGIAAEHLPRIFDPFFTTRLGQGGSGLGLHIVYSIATRVLGGRIEARSTPGTGTTFVLELPLQAPDAQPAAATWGTVPR</sequence>
<evidence type="ECO:0000259" key="9">
    <source>
        <dbReference type="PROSITE" id="PS50113"/>
    </source>
</evidence>
<dbReference type="PROSITE" id="PS50112">
    <property type="entry name" value="PAS"/>
    <property type="match status" value="3"/>
</dbReference>
<protein>
    <recommendedName>
        <fullName evidence="2">histidine kinase</fullName>
        <ecNumber evidence="2">2.7.13.3</ecNumber>
    </recommendedName>
</protein>
<name>A0ABX1TAR6_9PROT</name>
<keyword evidence="11" id="KW-1185">Reference proteome</keyword>
<comment type="catalytic activity">
    <reaction evidence="1">
        <text>ATP + protein L-histidine = ADP + protein N-phospho-L-histidine.</text>
        <dbReference type="EC" id="2.7.13.3"/>
    </reaction>
</comment>
<reference evidence="10" key="1">
    <citation type="submission" date="2019-03" db="EMBL/GenBank/DDBJ databases">
        <title>Metabolic reconstructions from genomes of highly enriched 'Candidatus Accumulibacter' and 'Candidatus Competibacter' bioreactor populations.</title>
        <authorList>
            <person name="Annavajhala M.K."/>
            <person name="Welles L."/>
            <person name="Abbas B."/>
            <person name="Sorokin D."/>
            <person name="Park H."/>
            <person name="Van Loosdrecht M."/>
            <person name="Chandran K."/>
        </authorList>
    </citation>
    <scope>NUCLEOTIDE SEQUENCE</scope>
    <source>
        <strain evidence="10">SBR_L</strain>
    </source>
</reference>
<dbReference type="SUPFAM" id="SSF55785">
    <property type="entry name" value="PYP-like sensor domain (PAS domain)"/>
    <property type="match status" value="3"/>
</dbReference>
<feature type="coiled-coil region" evidence="6">
    <location>
        <begin position="991"/>
        <end position="1043"/>
    </location>
</feature>
<dbReference type="InterPro" id="IPR003594">
    <property type="entry name" value="HATPase_dom"/>
</dbReference>
<dbReference type="InterPro" id="IPR004358">
    <property type="entry name" value="Sig_transdc_His_kin-like_C"/>
</dbReference>
<dbReference type="InterPro" id="IPR013655">
    <property type="entry name" value="PAS_fold_3"/>
</dbReference>
<feature type="domain" description="Histidine kinase" evidence="7">
    <location>
        <begin position="1052"/>
        <end position="1284"/>
    </location>
</feature>
<dbReference type="PROSITE" id="PS50109">
    <property type="entry name" value="HIS_KIN"/>
    <property type="match status" value="1"/>
</dbReference>
<accession>A0ABX1TAR6</accession>
<dbReference type="InterPro" id="IPR000014">
    <property type="entry name" value="PAS"/>
</dbReference>
<dbReference type="EMBL" id="SPMX01000022">
    <property type="protein sequence ID" value="NMQ05478.1"/>
    <property type="molecule type" value="Genomic_DNA"/>
</dbReference>
<dbReference type="Gene3D" id="3.30.450.40">
    <property type="match status" value="1"/>
</dbReference>
<feature type="domain" description="PAS" evidence="8">
    <location>
        <begin position="869"/>
        <end position="940"/>
    </location>
</feature>
<dbReference type="NCBIfam" id="TIGR00229">
    <property type="entry name" value="sensory_box"/>
    <property type="match status" value="3"/>
</dbReference>
<feature type="domain" description="PAS" evidence="8">
    <location>
        <begin position="754"/>
        <end position="789"/>
    </location>
</feature>
<dbReference type="CDD" id="cd00130">
    <property type="entry name" value="PAS"/>
    <property type="match status" value="3"/>
</dbReference>
<keyword evidence="4" id="KW-0808">Transferase</keyword>
<evidence type="ECO:0000256" key="1">
    <source>
        <dbReference type="ARBA" id="ARBA00000085"/>
    </source>
</evidence>
<dbReference type="Proteomes" id="UP000886469">
    <property type="component" value="Unassembled WGS sequence"/>
</dbReference>
<dbReference type="RefSeq" id="WP_169070214.1">
    <property type="nucleotide sequence ID" value="NZ_JAZKUC010000001.1"/>
</dbReference>
<dbReference type="SMART" id="SM00091">
    <property type="entry name" value="PAS"/>
    <property type="match status" value="3"/>
</dbReference>
<dbReference type="Pfam" id="PF13426">
    <property type="entry name" value="PAS_9"/>
    <property type="match status" value="1"/>
</dbReference>
<dbReference type="Gene3D" id="1.10.287.130">
    <property type="match status" value="1"/>
</dbReference>
<dbReference type="Gene3D" id="3.40.50.2300">
    <property type="match status" value="2"/>
</dbReference>
<keyword evidence="6" id="KW-0175">Coiled coil</keyword>
<dbReference type="Gene3D" id="3.30.450.20">
    <property type="entry name" value="PAS domain"/>
    <property type="match status" value="3"/>
</dbReference>
<evidence type="ECO:0000313" key="11">
    <source>
        <dbReference type="Proteomes" id="UP000886469"/>
    </source>
</evidence>
<dbReference type="Gene3D" id="3.30.565.10">
    <property type="entry name" value="Histidine kinase-like ATPase, C-terminal domain"/>
    <property type="match status" value="1"/>
</dbReference>
<dbReference type="Gene3D" id="2.10.70.100">
    <property type="match status" value="1"/>
</dbReference>
<dbReference type="SUPFAM" id="SSF55781">
    <property type="entry name" value="GAF domain-like"/>
    <property type="match status" value="1"/>
</dbReference>
<dbReference type="Pfam" id="PF08447">
    <property type="entry name" value="PAS_3"/>
    <property type="match status" value="2"/>
</dbReference>
<dbReference type="SMART" id="SM00086">
    <property type="entry name" value="PAC"/>
    <property type="match status" value="3"/>
</dbReference>
<evidence type="ECO:0000256" key="6">
    <source>
        <dbReference type="SAM" id="Coils"/>
    </source>
</evidence>
<dbReference type="SMART" id="SM00065">
    <property type="entry name" value="GAF"/>
    <property type="match status" value="1"/>
</dbReference>
<organism evidence="10 11">
    <name type="scientific">Candidatus Accumulibacter contiguus</name>
    <dbReference type="NCBI Taxonomy" id="2954381"/>
    <lineage>
        <taxon>Bacteria</taxon>
        <taxon>Pseudomonadati</taxon>
        <taxon>Pseudomonadota</taxon>
        <taxon>Betaproteobacteria</taxon>
        <taxon>Candidatus Accumulibacter</taxon>
    </lineage>
</organism>
<proteinExistence type="predicted"/>
<keyword evidence="5" id="KW-0418">Kinase</keyword>
<keyword evidence="3" id="KW-0597">Phosphoprotein</keyword>
<dbReference type="Pfam" id="PF02518">
    <property type="entry name" value="HATPase_c"/>
    <property type="match status" value="1"/>
</dbReference>